<dbReference type="Gene3D" id="2.170.130.10">
    <property type="entry name" value="TonB-dependent receptor, plug domain"/>
    <property type="match status" value="1"/>
</dbReference>
<proteinExistence type="inferred from homology"/>
<evidence type="ECO:0000256" key="3">
    <source>
        <dbReference type="ARBA" id="ARBA00022452"/>
    </source>
</evidence>
<dbReference type="OrthoDB" id="9764669at2"/>
<comment type="similarity">
    <text evidence="9 11">Belongs to the TonB-dependent receptor family.</text>
</comment>
<evidence type="ECO:0000256" key="12">
    <source>
        <dbReference type="SAM" id="SignalP"/>
    </source>
</evidence>
<evidence type="ECO:0000256" key="7">
    <source>
        <dbReference type="ARBA" id="ARBA00023136"/>
    </source>
</evidence>
<feature type="domain" description="TonB-dependent receptor plug" evidence="14">
    <location>
        <begin position="49"/>
        <end position="154"/>
    </location>
</feature>
<dbReference type="PANTHER" id="PTHR30069:SF27">
    <property type="entry name" value="BLL4766 PROTEIN"/>
    <property type="match status" value="1"/>
</dbReference>
<evidence type="ECO:0000256" key="1">
    <source>
        <dbReference type="ARBA" id="ARBA00004571"/>
    </source>
</evidence>
<evidence type="ECO:0000256" key="6">
    <source>
        <dbReference type="ARBA" id="ARBA00023077"/>
    </source>
</evidence>
<evidence type="ECO:0000256" key="10">
    <source>
        <dbReference type="PROSITE-ProRule" id="PRU10143"/>
    </source>
</evidence>
<keyword evidence="6 10" id="KW-0798">TonB box</keyword>
<gene>
    <name evidence="15" type="ORF">FBQ74_14420</name>
</gene>
<dbReference type="SUPFAM" id="SSF56935">
    <property type="entry name" value="Porins"/>
    <property type="match status" value="1"/>
</dbReference>
<dbReference type="RefSeq" id="WP_139757324.1">
    <property type="nucleotide sequence ID" value="NZ_CP039852.1"/>
</dbReference>
<evidence type="ECO:0000256" key="8">
    <source>
        <dbReference type="ARBA" id="ARBA00023237"/>
    </source>
</evidence>
<feature type="signal peptide" evidence="12">
    <location>
        <begin position="1"/>
        <end position="26"/>
    </location>
</feature>
<keyword evidence="4 9" id="KW-0812">Transmembrane</keyword>
<evidence type="ECO:0000256" key="5">
    <source>
        <dbReference type="ARBA" id="ARBA00022729"/>
    </source>
</evidence>
<dbReference type="InterPro" id="IPR037066">
    <property type="entry name" value="Plug_dom_sf"/>
</dbReference>
<dbReference type="PROSITE" id="PS52016">
    <property type="entry name" value="TONB_DEPENDENT_REC_3"/>
    <property type="match status" value="1"/>
</dbReference>
<keyword evidence="8 9" id="KW-0998">Cell outer membrane</keyword>
<accession>A0A5B7YFW2</accession>
<dbReference type="Proteomes" id="UP000304912">
    <property type="component" value="Chromosome"/>
</dbReference>
<comment type="subcellular location">
    <subcellularLocation>
        <location evidence="1 9">Cell outer membrane</location>
        <topology evidence="1 9">Multi-pass membrane protein</topology>
    </subcellularLocation>
</comment>
<evidence type="ECO:0000313" key="16">
    <source>
        <dbReference type="Proteomes" id="UP000304912"/>
    </source>
</evidence>
<organism evidence="15 16">
    <name type="scientific">Salinimonas iocasae</name>
    <dbReference type="NCBI Taxonomy" id="2572577"/>
    <lineage>
        <taxon>Bacteria</taxon>
        <taxon>Pseudomonadati</taxon>
        <taxon>Pseudomonadota</taxon>
        <taxon>Gammaproteobacteria</taxon>
        <taxon>Alteromonadales</taxon>
        <taxon>Alteromonadaceae</taxon>
        <taxon>Alteromonas/Salinimonas group</taxon>
        <taxon>Salinimonas</taxon>
    </lineage>
</organism>
<dbReference type="Pfam" id="PF00593">
    <property type="entry name" value="TonB_dep_Rec_b-barrel"/>
    <property type="match status" value="1"/>
</dbReference>
<feature type="domain" description="TonB-dependent receptor-like beta-barrel" evidence="13">
    <location>
        <begin position="225"/>
        <end position="611"/>
    </location>
</feature>
<dbReference type="InterPro" id="IPR012910">
    <property type="entry name" value="Plug_dom"/>
</dbReference>
<dbReference type="InterPro" id="IPR000531">
    <property type="entry name" value="Beta-barrel_TonB"/>
</dbReference>
<dbReference type="GO" id="GO:0009279">
    <property type="term" value="C:cell outer membrane"/>
    <property type="evidence" value="ECO:0007669"/>
    <property type="project" value="UniProtKB-SubCell"/>
</dbReference>
<dbReference type="CDD" id="cd01347">
    <property type="entry name" value="ligand_gated_channel"/>
    <property type="match status" value="1"/>
</dbReference>
<dbReference type="EMBL" id="CP039852">
    <property type="protein sequence ID" value="QCZ94587.1"/>
    <property type="molecule type" value="Genomic_DNA"/>
</dbReference>
<evidence type="ECO:0000313" key="15">
    <source>
        <dbReference type="EMBL" id="QCZ94587.1"/>
    </source>
</evidence>
<sequence length="637" mass="68769">MKNPLFTTTALSAAFALSGIVSPAFSQPFPTDAETLTVTGSRLALGRSELAAVSTVIDQREIERSGALQITDLLRALPGVTIAQSGSTGALTEIRLRGSETNHLLVVIDGVIANDIGQGSTIDLAHLNTANIARIELLRGAQSALWGSGAVAGVLNITTTAGAGQKDAVQAEVGIGTQGTTSASASASGTQGKVSFNAYANWLNTNGDNIALTGGEDDGYRNIATGGALRWQASPQHRFSANLRLVDYASDFDAIDSIETGLPVDADNVTDGKQINALIGWDFTPQDVAYSSSVTGSYRKDKNDSVASGRFAGGTTGERFQLTWLNRYDIGDWQLAGGLEYLTRQFSQRGLVDFGDPNQSQQDHTVSVFGETATELADTLLLSLSARFDDNSEFDDAVSYRAGLNWPVTDQYTVFTSVSRAVKTPSFTERFGYYPQTFTGNPDLQPETSQQWEAGARATFTSALQGQLSIFSTQLEDEINGYVYNPETFITTAENKDTDSDREGIEAELTYQQDDITVRTGYSYVNSEEDGVDELRRANHQASVSVLAPLPIDNMSFYAKAAYTGSRDDIYYPPYPQPAQRVALSAYTLVDLSVSYQATSQWSAALRIDNLLDEEYQDIVGFSARERRAVLSVTWQG</sequence>
<dbReference type="GO" id="GO:0015344">
    <property type="term" value="F:siderophore uptake transmembrane transporter activity"/>
    <property type="evidence" value="ECO:0007669"/>
    <property type="project" value="TreeGrafter"/>
</dbReference>
<evidence type="ECO:0000256" key="11">
    <source>
        <dbReference type="RuleBase" id="RU003357"/>
    </source>
</evidence>
<keyword evidence="3 9" id="KW-1134">Transmembrane beta strand</keyword>
<dbReference type="InterPro" id="IPR039426">
    <property type="entry name" value="TonB-dep_rcpt-like"/>
</dbReference>
<name>A0A5B7YFW2_9ALTE</name>
<feature type="short sequence motif" description="TonB box" evidence="10">
    <location>
        <begin position="35"/>
        <end position="41"/>
    </location>
</feature>
<protein>
    <submittedName>
        <fullName evidence="15">TonB-dependent receptor</fullName>
    </submittedName>
</protein>
<dbReference type="Pfam" id="PF07715">
    <property type="entry name" value="Plug"/>
    <property type="match status" value="1"/>
</dbReference>
<dbReference type="GO" id="GO:0044718">
    <property type="term" value="P:siderophore transmembrane transport"/>
    <property type="evidence" value="ECO:0007669"/>
    <property type="project" value="TreeGrafter"/>
</dbReference>
<dbReference type="PANTHER" id="PTHR30069">
    <property type="entry name" value="TONB-DEPENDENT OUTER MEMBRANE RECEPTOR"/>
    <property type="match status" value="1"/>
</dbReference>
<feature type="chain" id="PRO_5022894849" evidence="12">
    <location>
        <begin position="27"/>
        <end position="637"/>
    </location>
</feature>
<dbReference type="Gene3D" id="2.40.170.20">
    <property type="entry name" value="TonB-dependent receptor, beta-barrel domain"/>
    <property type="match status" value="1"/>
</dbReference>
<dbReference type="InterPro" id="IPR010916">
    <property type="entry name" value="TonB_box_CS"/>
</dbReference>
<dbReference type="PROSITE" id="PS00430">
    <property type="entry name" value="TONB_DEPENDENT_REC_1"/>
    <property type="match status" value="1"/>
</dbReference>
<evidence type="ECO:0000259" key="13">
    <source>
        <dbReference type="Pfam" id="PF00593"/>
    </source>
</evidence>
<keyword evidence="2 9" id="KW-0813">Transport</keyword>
<keyword evidence="7 9" id="KW-0472">Membrane</keyword>
<keyword evidence="5 12" id="KW-0732">Signal</keyword>
<reference evidence="15 16" key="1">
    <citation type="submission" date="2019-04" db="EMBL/GenBank/DDBJ databases">
        <title>Salinimonas iocasae sp. nov., a halophilic bacterium isolated from the outer tube casing of tubeworms in Okinawa Trough.</title>
        <authorList>
            <person name="Zhang H."/>
            <person name="Wang H."/>
            <person name="Li C."/>
        </authorList>
    </citation>
    <scope>NUCLEOTIDE SEQUENCE [LARGE SCALE GENOMIC DNA]</scope>
    <source>
        <strain evidence="15 16">KX18D6</strain>
    </source>
</reference>
<keyword evidence="16" id="KW-1185">Reference proteome</keyword>
<dbReference type="AlphaFoldDB" id="A0A5B7YFW2"/>
<evidence type="ECO:0000259" key="14">
    <source>
        <dbReference type="Pfam" id="PF07715"/>
    </source>
</evidence>
<evidence type="ECO:0000256" key="4">
    <source>
        <dbReference type="ARBA" id="ARBA00022692"/>
    </source>
</evidence>
<evidence type="ECO:0000256" key="9">
    <source>
        <dbReference type="PROSITE-ProRule" id="PRU01360"/>
    </source>
</evidence>
<dbReference type="InterPro" id="IPR036942">
    <property type="entry name" value="Beta-barrel_TonB_sf"/>
</dbReference>
<keyword evidence="15" id="KW-0675">Receptor</keyword>
<dbReference type="KEGG" id="salk:FBQ74_14420"/>
<evidence type="ECO:0000256" key="2">
    <source>
        <dbReference type="ARBA" id="ARBA00022448"/>
    </source>
</evidence>